<dbReference type="InterPro" id="IPR052022">
    <property type="entry name" value="26kDa_periplasmic_antigen"/>
</dbReference>
<organism evidence="2 3">
    <name type="scientific">Simplicispira metamorpha</name>
    <dbReference type="NCBI Taxonomy" id="80881"/>
    <lineage>
        <taxon>Bacteria</taxon>
        <taxon>Pseudomonadati</taxon>
        <taxon>Pseudomonadota</taxon>
        <taxon>Betaproteobacteria</taxon>
        <taxon>Burkholderiales</taxon>
        <taxon>Comamonadaceae</taxon>
        <taxon>Simplicispira</taxon>
    </lineage>
</organism>
<keyword evidence="3" id="KW-1185">Reference proteome</keyword>
<dbReference type="InterPro" id="IPR007497">
    <property type="entry name" value="SIMPL/DUF541"/>
</dbReference>
<dbReference type="Gene3D" id="3.30.70.2970">
    <property type="entry name" value="Protein of unknown function (DUF541), domain 2"/>
    <property type="match status" value="1"/>
</dbReference>
<evidence type="ECO:0000313" key="2">
    <source>
        <dbReference type="EMBL" id="TCP12170.1"/>
    </source>
</evidence>
<name>A0A4R2MU52_9BURK</name>
<evidence type="ECO:0000313" key="3">
    <source>
        <dbReference type="Proteomes" id="UP000295182"/>
    </source>
</evidence>
<dbReference type="Pfam" id="PF04402">
    <property type="entry name" value="SIMPL"/>
    <property type="match status" value="1"/>
</dbReference>
<dbReference type="PANTHER" id="PTHR34387">
    <property type="entry name" value="SLR1258 PROTEIN"/>
    <property type="match status" value="1"/>
</dbReference>
<reference evidence="2 3" key="1">
    <citation type="submission" date="2019-03" db="EMBL/GenBank/DDBJ databases">
        <title>Genomic Encyclopedia of Type Strains, Phase IV (KMG-IV): sequencing the most valuable type-strain genomes for metagenomic binning, comparative biology and taxonomic classification.</title>
        <authorList>
            <person name="Goeker M."/>
        </authorList>
    </citation>
    <scope>NUCLEOTIDE SEQUENCE [LARGE SCALE GENOMIC DNA]</scope>
    <source>
        <strain evidence="2 3">DSM 1837</strain>
    </source>
</reference>
<dbReference type="AlphaFoldDB" id="A0A4R2MU52"/>
<feature type="signal peptide" evidence="1">
    <location>
        <begin position="1"/>
        <end position="22"/>
    </location>
</feature>
<dbReference type="RefSeq" id="WP_119014603.1">
    <property type="nucleotide sequence ID" value="NZ_QXNC01000043.1"/>
</dbReference>
<dbReference type="Proteomes" id="UP000295182">
    <property type="component" value="Unassembled WGS sequence"/>
</dbReference>
<comment type="caution">
    <text evidence="2">The sequence shown here is derived from an EMBL/GenBank/DDBJ whole genome shotgun (WGS) entry which is preliminary data.</text>
</comment>
<dbReference type="PANTHER" id="PTHR34387:SF1">
    <property type="entry name" value="PERIPLASMIC IMMUNOGENIC PROTEIN"/>
    <property type="match status" value="1"/>
</dbReference>
<gene>
    <name evidence="2" type="ORF">EV674_1395</name>
</gene>
<dbReference type="Gene3D" id="3.30.110.170">
    <property type="entry name" value="Protein of unknown function (DUF541), domain 1"/>
    <property type="match status" value="1"/>
</dbReference>
<proteinExistence type="predicted"/>
<evidence type="ECO:0000256" key="1">
    <source>
        <dbReference type="SAM" id="SignalP"/>
    </source>
</evidence>
<feature type="chain" id="PRO_5020558493" evidence="1">
    <location>
        <begin position="23"/>
        <end position="237"/>
    </location>
</feature>
<sequence>MQKTMKLIAAGAMLVSVGAVFAQNMAPATPQNVVQLSAAGSVDVQQDLLVLTLSTTREGKDAAVVQGQLRQALDAALLEARRNAEPGQMDVRTGNFGLYPRYGQNSQISGWQGSAELVLEGRDFARITGTAARVTTMAIGQVGFGLSREQRAKVERDAQAQAIENFKTQAADLTKAFGFSAFTLREVAVNSNSYAPGPRPRAMAMEAKATMMDASPMAVEAGKTTVTVNVSGSVQMR</sequence>
<dbReference type="OrthoDB" id="7062395at2"/>
<keyword evidence="1" id="KW-0732">Signal</keyword>
<protein>
    <submittedName>
        <fullName evidence="2">Putative secreted protein</fullName>
    </submittedName>
</protein>
<accession>A0A4R2MU52</accession>
<dbReference type="GO" id="GO:0006974">
    <property type="term" value="P:DNA damage response"/>
    <property type="evidence" value="ECO:0007669"/>
    <property type="project" value="TreeGrafter"/>
</dbReference>
<dbReference type="EMBL" id="SLXH01000039">
    <property type="protein sequence ID" value="TCP12170.1"/>
    <property type="molecule type" value="Genomic_DNA"/>
</dbReference>